<comment type="subcellular location">
    <subcellularLocation>
        <location evidence="1">Membrane</location>
        <topology evidence="1">Multi-pass membrane protein</topology>
    </subcellularLocation>
</comment>
<evidence type="ECO:0008006" key="9">
    <source>
        <dbReference type="Google" id="ProtNLM"/>
    </source>
</evidence>
<dbReference type="InterPro" id="IPR033580">
    <property type="entry name" value="Nurim-like"/>
</dbReference>
<comment type="caution">
    <text evidence="7">The sequence shown here is derived from an EMBL/GenBank/DDBJ whole genome shotgun (WGS) entry which is preliminary data.</text>
</comment>
<feature type="transmembrane region" description="Helical" evidence="6">
    <location>
        <begin position="139"/>
        <end position="169"/>
    </location>
</feature>
<evidence type="ECO:0000256" key="5">
    <source>
        <dbReference type="ARBA" id="ARBA00023136"/>
    </source>
</evidence>
<keyword evidence="4 6" id="KW-1133">Transmembrane helix</keyword>
<feature type="transmembrane region" description="Helical" evidence="6">
    <location>
        <begin position="6"/>
        <end position="27"/>
    </location>
</feature>
<evidence type="ECO:0000256" key="3">
    <source>
        <dbReference type="ARBA" id="ARBA00022692"/>
    </source>
</evidence>
<proteinExistence type="inferred from homology"/>
<evidence type="ECO:0000256" key="1">
    <source>
        <dbReference type="ARBA" id="ARBA00004141"/>
    </source>
</evidence>
<dbReference type="PANTHER" id="PTHR31040:SF1">
    <property type="entry name" value="NURIM"/>
    <property type="match status" value="1"/>
</dbReference>
<feature type="transmembrane region" description="Helical" evidence="6">
    <location>
        <begin position="78"/>
        <end position="96"/>
    </location>
</feature>
<evidence type="ECO:0000256" key="2">
    <source>
        <dbReference type="ARBA" id="ARBA00010631"/>
    </source>
</evidence>
<gene>
    <name evidence="7" type="ORF">IPJ48_21330</name>
</gene>
<sequence length="226" mass="26236">MTETIWQELAVLALFWLMYFAMHSALASLGIKRWVALHHPARMPTYRLGFNVLALIMLLPILWLMLRHPGPTLWAWQGPWAWLANGLAAAAVLAFIKSLKHYDTQEFIGWRQWTSHSRRVEDQEGFHLSPFHRHVRHPWYFFSLILIWTRDMSAAMLVSSVMMTIYFIIGSRLEEEKLLIYHGEVYGTYMKRVPGLIPLPWKSLTAQEAAALVKAAERRPATSPIQ</sequence>
<evidence type="ECO:0000256" key="6">
    <source>
        <dbReference type="SAM" id="Phobius"/>
    </source>
</evidence>
<feature type="transmembrane region" description="Helical" evidence="6">
    <location>
        <begin position="48"/>
        <end position="66"/>
    </location>
</feature>
<dbReference type="PANTHER" id="PTHR31040">
    <property type="entry name" value="NURIM"/>
    <property type="match status" value="1"/>
</dbReference>
<keyword evidence="3 6" id="KW-0812">Transmembrane</keyword>
<evidence type="ECO:0000313" key="7">
    <source>
        <dbReference type="EMBL" id="MBK7425418.1"/>
    </source>
</evidence>
<dbReference type="Proteomes" id="UP000886602">
    <property type="component" value="Unassembled WGS sequence"/>
</dbReference>
<protein>
    <recommendedName>
        <fullName evidence="9">Methanethiol S-methyltransferase</fullName>
    </recommendedName>
</protein>
<organism evidence="7 8">
    <name type="scientific">Candidatus Propionivibrio dominans</name>
    <dbReference type="NCBI Taxonomy" id="2954373"/>
    <lineage>
        <taxon>Bacteria</taxon>
        <taxon>Pseudomonadati</taxon>
        <taxon>Pseudomonadota</taxon>
        <taxon>Betaproteobacteria</taxon>
        <taxon>Rhodocyclales</taxon>
        <taxon>Rhodocyclaceae</taxon>
        <taxon>Propionivibrio</taxon>
    </lineage>
</organism>
<comment type="similarity">
    <text evidence="2">Belongs to the nurim family.</text>
</comment>
<dbReference type="GO" id="GO:0016020">
    <property type="term" value="C:membrane"/>
    <property type="evidence" value="ECO:0007669"/>
    <property type="project" value="UniProtKB-SubCell"/>
</dbReference>
<evidence type="ECO:0000313" key="8">
    <source>
        <dbReference type="Proteomes" id="UP000886602"/>
    </source>
</evidence>
<dbReference type="Gene3D" id="1.20.120.1630">
    <property type="match status" value="1"/>
</dbReference>
<keyword evidence="5 6" id="KW-0472">Membrane</keyword>
<evidence type="ECO:0000256" key="4">
    <source>
        <dbReference type="ARBA" id="ARBA00022989"/>
    </source>
</evidence>
<dbReference type="EMBL" id="JADJNC010000067">
    <property type="protein sequence ID" value="MBK7425418.1"/>
    <property type="molecule type" value="Genomic_DNA"/>
</dbReference>
<accession>A0A9D7IAP9</accession>
<name>A0A9D7IAP9_9RHOO</name>
<dbReference type="AlphaFoldDB" id="A0A9D7IAP9"/>
<reference evidence="7" key="1">
    <citation type="submission" date="2020-10" db="EMBL/GenBank/DDBJ databases">
        <title>Connecting structure to function with the recovery of over 1000 high-quality activated sludge metagenome-assembled genomes encoding full-length rRNA genes using long-read sequencing.</title>
        <authorList>
            <person name="Singleton C.M."/>
            <person name="Petriglieri F."/>
            <person name="Kristensen J.M."/>
            <person name="Kirkegaard R.H."/>
            <person name="Michaelsen T.Y."/>
            <person name="Andersen M.H."/>
            <person name="Karst S.M."/>
            <person name="Dueholm M.S."/>
            <person name="Nielsen P.H."/>
            <person name="Albertsen M."/>
        </authorList>
    </citation>
    <scope>NUCLEOTIDE SEQUENCE</scope>
    <source>
        <strain evidence="7">EsbW_18-Q3-R4-48_MAXAC.044</strain>
    </source>
</reference>